<evidence type="ECO:0000256" key="3">
    <source>
        <dbReference type="ARBA" id="ARBA00034247"/>
    </source>
</evidence>
<dbReference type="AlphaFoldDB" id="C9QDN5"/>
<feature type="domain" description="GGDEF" evidence="5">
    <location>
        <begin position="319"/>
        <end position="451"/>
    </location>
</feature>
<dbReference type="Proteomes" id="UP000002817">
    <property type="component" value="Unassembled WGS sequence"/>
</dbReference>
<dbReference type="InterPro" id="IPR007892">
    <property type="entry name" value="CHASE4"/>
</dbReference>
<dbReference type="RefSeq" id="WP_004411605.1">
    <property type="nucleotide sequence ID" value="NZ_ACZV01000004.1"/>
</dbReference>
<dbReference type="InterPro" id="IPR050469">
    <property type="entry name" value="Diguanylate_Cyclase"/>
</dbReference>
<dbReference type="FunFam" id="3.30.70.270:FF:000001">
    <property type="entry name" value="Diguanylate cyclase domain protein"/>
    <property type="match status" value="1"/>
</dbReference>
<dbReference type="NCBIfam" id="TIGR00254">
    <property type="entry name" value="GGDEF"/>
    <property type="match status" value="1"/>
</dbReference>
<dbReference type="GO" id="GO:0052621">
    <property type="term" value="F:diguanylate cyclase activity"/>
    <property type="evidence" value="ECO:0007669"/>
    <property type="project" value="UniProtKB-EC"/>
</dbReference>
<dbReference type="EC" id="2.7.7.65" evidence="2"/>
<reference evidence="7 8" key="3">
    <citation type="journal article" date="2012" name="Int. J. Syst. Evol. Microbiol.">
        <title>Vibrio caribbeanicus sp. nov., isolated from the marine sponge Scleritoderma cyanea.</title>
        <authorList>
            <person name="Hoffmann M."/>
            <person name="Monday S.R."/>
            <person name="Allard M.W."/>
            <person name="Strain E.A."/>
            <person name="Whittaker P."/>
            <person name="Naum M."/>
            <person name="McCarthy P.J."/>
            <person name="Lopez J.V."/>
            <person name="Fischer M."/>
            <person name="Brown E.W."/>
        </authorList>
    </citation>
    <scope>NUCLEOTIDE SEQUENCE [LARGE SCALE GENOMIC DNA]</scope>
    <source>
        <strain evidence="7">CIP 102891</strain>
        <strain evidence="8">CIP 102891 / ATCC 33934</strain>
    </source>
</reference>
<sequence length="457" mass="51383">MASINRLGYKQIAISPLASLVSRLLVVSGGVVIACTFYFLSVIDKQAEEDVLKRVELAIALERKHREHIVSEYTYWDEAYTKIVVEKDTDWIDTNTGKYLAEAYEYDFTIGVVDHEKKAFYFIADDTVLLTFDQIYSSSLRYLKELSSRSEEETKTASSFFMLGGELYLVTGGPLINEELATPRPGTYIAAGKRIDSEYLQVFAENYYLPTLTQVQSTASVDSQRSLRLQNATGATISIIEWEQGHPSHEILPILLLLILVVLGISAFIVQRIIVNDCAARNAYEQKLYLEATTDPLTKLSNRRHFFEIGEQLVQNEMEPLAVVIIDIDHFKKINDNYGHQVGDLALSRFAEMCCREIRASDIIGRIGGEEFAIILLNVDLAIVNEVTERIRKRVAESNFNSEVSSLSMTISLGVALSDQAHTLEHLIKRADGALYQAKVSGRNRVVISEQVKEESC</sequence>
<dbReference type="OrthoDB" id="73375at2"/>
<keyword evidence="4" id="KW-0812">Transmembrane</keyword>
<dbReference type="PATRIC" id="fig|675816.5.peg.3038"/>
<dbReference type="STRING" id="675816.VIA_001095"/>
<dbReference type="PROSITE" id="PS51257">
    <property type="entry name" value="PROKAR_LIPOPROTEIN"/>
    <property type="match status" value="1"/>
</dbReference>
<dbReference type="InterPro" id="IPR000160">
    <property type="entry name" value="GGDEF_dom"/>
</dbReference>
<evidence type="ECO:0000256" key="1">
    <source>
        <dbReference type="ARBA" id="ARBA00001946"/>
    </source>
</evidence>
<feature type="transmembrane region" description="Helical" evidence="4">
    <location>
        <begin position="20"/>
        <end position="40"/>
    </location>
</feature>
<reference evidence="7" key="2">
    <citation type="submission" date="2011-08" db="EMBL/GenBank/DDBJ databases">
        <authorList>
            <person name="Hoffman M."/>
            <person name="Strain E.A."/>
            <person name="Brown E."/>
            <person name="Allard M.W."/>
        </authorList>
    </citation>
    <scope>NUCLEOTIDE SEQUENCE</scope>
    <source>
        <strain evidence="7">CIP 102891</strain>
    </source>
</reference>
<dbReference type="PANTHER" id="PTHR45138:SF9">
    <property type="entry name" value="DIGUANYLATE CYCLASE DGCM-RELATED"/>
    <property type="match status" value="1"/>
</dbReference>
<evidence type="ECO:0000259" key="5">
    <source>
        <dbReference type="PROSITE" id="PS50887"/>
    </source>
</evidence>
<organism evidence="7 8">
    <name type="scientific">Vibrio orientalis CIP 102891 = ATCC 33934</name>
    <dbReference type="NCBI Taxonomy" id="675816"/>
    <lineage>
        <taxon>Bacteria</taxon>
        <taxon>Pseudomonadati</taxon>
        <taxon>Pseudomonadota</taxon>
        <taxon>Gammaproteobacteria</taxon>
        <taxon>Vibrionales</taxon>
        <taxon>Vibrionaceae</taxon>
        <taxon>Vibrio</taxon>
        <taxon>Vibrio oreintalis group</taxon>
    </lineage>
</organism>
<evidence type="ECO:0000256" key="2">
    <source>
        <dbReference type="ARBA" id="ARBA00012528"/>
    </source>
</evidence>
<dbReference type="InterPro" id="IPR029787">
    <property type="entry name" value="Nucleotide_cyclase"/>
</dbReference>
<dbReference type="Pfam" id="PF00990">
    <property type="entry name" value="GGDEF"/>
    <property type="match status" value="1"/>
</dbReference>
<keyword evidence="9" id="KW-1185">Reference proteome</keyword>
<keyword evidence="4" id="KW-0472">Membrane</keyword>
<evidence type="ECO:0000313" key="8">
    <source>
        <dbReference type="Proteomes" id="UP000002817"/>
    </source>
</evidence>
<dbReference type="Gene3D" id="3.30.70.270">
    <property type="match status" value="1"/>
</dbReference>
<evidence type="ECO:0000256" key="4">
    <source>
        <dbReference type="SAM" id="Phobius"/>
    </source>
</evidence>
<dbReference type="Pfam" id="PF05228">
    <property type="entry name" value="CHASE4"/>
    <property type="match status" value="1"/>
</dbReference>
<comment type="cofactor">
    <cofactor evidence="1">
        <name>Mg(2+)</name>
        <dbReference type="ChEBI" id="CHEBI:18420"/>
    </cofactor>
</comment>
<feature type="transmembrane region" description="Helical" evidence="4">
    <location>
        <begin position="251"/>
        <end position="270"/>
    </location>
</feature>
<keyword evidence="4" id="KW-1133">Transmembrane helix</keyword>
<dbReference type="SMART" id="SM00267">
    <property type="entry name" value="GGDEF"/>
    <property type="match status" value="1"/>
</dbReference>
<protein>
    <recommendedName>
        <fullName evidence="2">diguanylate cyclase</fullName>
        <ecNumber evidence="2">2.7.7.65</ecNumber>
    </recommendedName>
</protein>
<dbReference type="InterPro" id="IPR043128">
    <property type="entry name" value="Rev_trsase/Diguanyl_cyclase"/>
</dbReference>
<proteinExistence type="predicted"/>
<evidence type="ECO:0000313" key="9">
    <source>
        <dbReference type="Proteomes" id="UP000003515"/>
    </source>
</evidence>
<comment type="caution">
    <text evidence="7">The sequence shown here is derived from an EMBL/GenBank/DDBJ whole genome shotgun (WGS) entry which is preliminary data.</text>
</comment>
<dbReference type="eggNOG" id="COG3706">
    <property type="taxonomic scope" value="Bacteria"/>
</dbReference>
<reference evidence="6 9" key="1">
    <citation type="submission" date="2009-10" db="EMBL/GenBank/DDBJ databases">
        <authorList>
            <consortium name="Los Alamos National Laboratory (LANL)"/>
            <consortium name="National Microbial Pathogen Data Resource (NMPDR)"/>
            <person name="Munk A.C."/>
            <person name="Chertkov O."/>
            <person name="Tapia R."/>
            <person name="Green L."/>
            <person name="Rogers Y."/>
            <person name="Detter J.C."/>
            <person name="Bruce D."/>
            <person name="Brettin T.S."/>
            <person name="Colwell R.R."/>
            <person name="Huq A."/>
            <person name="Grim C.J."/>
            <person name="Hasan N.A."/>
            <person name="Bartels D."/>
            <person name="Vonstein V."/>
        </authorList>
    </citation>
    <scope>NUCLEOTIDE SEQUENCE [LARGE SCALE GENOMIC DNA]</scope>
    <source>
        <strain evidence="6 9">CIP 102891</strain>
    </source>
</reference>
<comment type="catalytic activity">
    <reaction evidence="3">
        <text>2 GTP = 3',3'-c-di-GMP + 2 diphosphate</text>
        <dbReference type="Rhea" id="RHEA:24898"/>
        <dbReference type="ChEBI" id="CHEBI:33019"/>
        <dbReference type="ChEBI" id="CHEBI:37565"/>
        <dbReference type="ChEBI" id="CHEBI:58805"/>
        <dbReference type="EC" id="2.7.7.65"/>
    </reaction>
</comment>
<dbReference type="PROSITE" id="PS50887">
    <property type="entry name" value="GGDEF"/>
    <property type="match status" value="1"/>
</dbReference>
<dbReference type="EMBL" id="ACZV01000004">
    <property type="protein sequence ID" value="EEX93937.1"/>
    <property type="molecule type" value="Genomic_DNA"/>
</dbReference>
<dbReference type="EMBL" id="AFWH01000040">
    <property type="protein sequence ID" value="EGU48388.1"/>
    <property type="molecule type" value="Genomic_DNA"/>
</dbReference>
<dbReference type="PANTHER" id="PTHR45138">
    <property type="entry name" value="REGULATORY COMPONENTS OF SENSORY TRANSDUCTION SYSTEM"/>
    <property type="match status" value="1"/>
</dbReference>
<dbReference type="CDD" id="cd01949">
    <property type="entry name" value="GGDEF"/>
    <property type="match status" value="1"/>
</dbReference>
<name>C9QDN5_VIBOR</name>
<accession>C9QDN5</accession>
<gene>
    <name evidence="6" type="ORF">VIA_001095</name>
    <name evidence="7" type="ORF">VIOR3934_14797</name>
</gene>
<evidence type="ECO:0000313" key="7">
    <source>
        <dbReference type="EMBL" id="EGU48388.1"/>
    </source>
</evidence>
<dbReference type="SUPFAM" id="SSF55073">
    <property type="entry name" value="Nucleotide cyclase"/>
    <property type="match status" value="1"/>
</dbReference>
<dbReference type="Proteomes" id="UP000003515">
    <property type="component" value="Unassembled WGS sequence"/>
</dbReference>
<evidence type="ECO:0000313" key="6">
    <source>
        <dbReference type="EMBL" id="EEX93937.1"/>
    </source>
</evidence>